<name>A0AAN9AFN5_HALRR</name>
<evidence type="ECO:0000313" key="2">
    <source>
        <dbReference type="EMBL" id="KAK7084202.1"/>
    </source>
</evidence>
<organism evidence="2 3">
    <name type="scientific">Halocaridina rubra</name>
    <name type="common">Hawaiian red shrimp</name>
    <dbReference type="NCBI Taxonomy" id="373956"/>
    <lineage>
        <taxon>Eukaryota</taxon>
        <taxon>Metazoa</taxon>
        <taxon>Ecdysozoa</taxon>
        <taxon>Arthropoda</taxon>
        <taxon>Crustacea</taxon>
        <taxon>Multicrustacea</taxon>
        <taxon>Malacostraca</taxon>
        <taxon>Eumalacostraca</taxon>
        <taxon>Eucarida</taxon>
        <taxon>Decapoda</taxon>
        <taxon>Pleocyemata</taxon>
        <taxon>Caridea</taxon>
        <taxon>Atyoidea</taxon>
        <taxon>Atyidae</taxon>
        <taxon>Halocaridina</taxon>
    </lineage>
</organism>
<proteinExistence type="predicted"/>
<evidence type="ECO:0000256" key="1">
    <source>
        <dbReference type="SAM" id="MobiDB-lite"/>
    </source>
</evidence>
<comment type="caution">
    <text evidence="2">The sequence shown here is derived from an EMBL/GenBank/DDBJ whole genome shotgun (WGS) entry which is preliminary data.</text>
</comment>
<evidence type="ECO:0000313" key="3">
    <source>
        <dbReference type="Proteomes" id="UP001381693"/>
    </source>
</evidence>
<reference evidence="2 3" key="1">
    <citation type="submission" date="2023-11" db="EMBL/GenBank/DDBJ databases">
        <title>Halocaridina rubra genome assembly.</title>
        <authorList>
            <person name="Smith C."/>
        </authorList>
    </citation>
    <scope>NUCLEOTIDE SEQUENCE [LARGE SCALE GENOMIC DNA]</scope>
    <source>
        <strain evidence="2">EP-1</strain>
        <tissue evidence="2">Whole</tissue>
    </source>
</reference>
<dbReference type="AlphaFoldDB" id="A0AAN9AFN5"/>
<dbReference type="EMBL" id="JAXCGZ010002216">
    <property type="protein sequence ID" value="KAK7084202.1"/>
    <property type="molecule type" value="Genomic_DNA"/>
</dbReference>
<dbReference type="Proteomes" id="UP001381693">
    <property type="component" value="Unassembled WGS sequence"/>
</dbReference>
<keyword evidence="3" id="KW-1185">Reference proteome</keyword>
<protein>
    <submittedName>
        <fullName evidence="2">Uncharacterized protein</fullName>
    </submittedName>
</protein>
<feature type="compositionally biased region" description="Basic and acidic residues" evidence="1">
    <location>
        <begin position="24"/>
        <end position="36"/>
    </location>
</feature>
<accession>A0AAN9AFN5</accession>
<sequence>NKSKLDQNKPSNNGRREEWQEYKYKTKIDKHGDTQHYLRTKRKEVSPKPRSSQLKSKKNQCNIH</sequence>
<feature type="non-terminal residue" evidence="2">
    <location>
        <position position="1"/>
    </location>
</feature>
<feature type="region of interest" description="Disordered" evidence="1">
    <location>
        <begin position="24"/>
        <end position="64"/>
    </location>
</feature>
<gene>
    <name evidence="2" type="ORF">SK128_010890</name>
</gene>
<feature type="non-terminal residue" evidence="2">
    <location>
        <position position="64"/>
    </location>
</feature>
<feature type="compositionally biased region" description="Polar residues" evidence="1">
    <location>
        <begin position="49"/>
        <end position="64"/>
    </location>
</feature>